<evidence type="ECO:0000256" key="2">
    <source>
        <dbReference type="ARBA" id="ARBA00002388"/>
    </source>
</evidence>
<evidence type="ECO:0000313" key="8">
    <source>
        <dbReference type="EMBL" id="MFB9330469.1"/>
    </source>
</evidence>
<organism evidence="8 9">
    <name type="scientific">Paenibacillus aurantiacus</name>
    <dbReference type="NCBI Taxonomy" id="1936118"/>
    <lineage>
        <taxon>Bacteria</taxon>
        <taxon>Bacillati</taxon>
        <taxon>Bacillota</taxon>
        <taxon>Bacilli</taxon>
        <taxon>Bacillales</taxon>
        <taxon>Paenibacillaceae</taxon>
        <taxon>Paenibacillus</taxon>
    </lineage>
</organism>
<dbReference type="PANTHER" id="PTHR45625">
    <property type="entry name" value="PEPTIDYL-PROLYL CIS-TRANS ISOMERASE-RELATED"/>
    <property type="match status" value="1"/>
</dbReference>
<dbReference type="Pfam" id="PF00160">
    <property type="entry name" value="Pro_isomerase"/>
    <property type="match status" value="1"/>
</dbReference>
<dbReference type="EMBL" id="JBHMDO010000048">
    <property type="protein sequence ID" value="MFB9330469.1"/>
    <property type="molecule type" value="Genomic_DNA"/>
</dbReference>
<comment type="catalytic activity">
    <reaction evidence="1 5">
        <text>[protein]-peptidylproline (omega=180) = [protein]-peptidylproline (omega=0)</text>
        <dbReference type="Rhea" id="RHEA:16237"/>
        <dbReference type="Rhea" id="RHEA-COMP:10747"/>
        <dbReference type="Rhea" id="RHEA-COMP:10748"/>
        <dbReference type="ChEBI" id="CHEBI:83833"/>
        <dbReference type="ChEBI" id="CHEBI:83834"/>
        <dbReference type="EC" id="5.2.1.8"/>
    </reaction>
</comment>
<dbReference type="SUPFAM" id="SSF50891">
    <property type="entry name" value="Cyclophilin-like"/>
    <property type="match status" value="1"/>
</dbReference>
<evidence type="ECO:0000256" key="5">
    <source>
        <dbReference type="RuleBase" id="RU363019"/>
    </source>
</evidence>
<evidence type="ECO:0000259" key="7">
    <source>
        <dbReference type="PROSITE" id="PS50072"/>
    </source>
</evidence>
<feature type="compositionally biased region" description="Low complexity" evidence="6">
    <location>
        <begin position="43"/>
        <end position="65"/>
    </location>
</feature>
<comment type="function">
    <text evidence="2 5">PPIases accelerate the folding of proteins. It catalyzes the cis-trans isomerization of proline imidic peptide bonds in oligopeptides.</text>
</comment>
<accession>A0ABV5KZ53</accession>
<protein>
    <recommendedName>
        <fullName evidence="5">Peptidyl-prolyl cis-trans isomerase</fullName>
        <shortName evidence="5">PPIase</shortName>
        <ecNumber evidence="5">5.2.1.8</ecNumber>
    </recommendedName>
</protein>
<reference evidence="8 9" key="1">
    <citation type="submission" date="2024-09" db="EMBL/GenBank/DDBJ databases">
        <authorList>
            <person name="Sun Q."/>
            <person name="Mori K."/>
        </authorList>
    </citation>
    <scope>NUCLEOTIDE SEQUENCE [LARGE SCALE GENOMIC DNA]</scope>
    <source>
        <strain evidence="8 9">TISTR 2452</strain>
    </source>
</reference>
<dbReference type="RefSeq" id="WP_377501726.1">
    <property type="nucleotide sequence ID" value="NZ_JBHMDO010000048.1"/>
</dbReference>
<dbReference type="PRINTS" id="PR00153">
    <property type="entry name" value="CSAPPISMRASE"/>
</dbReference>
<dbReference type="GO" id="GO:0003755">
    <property type="term" value="F:peptidyl-prolyl cis-trans isomerase activity"/>
    <property type="evidence" value="ECO:0007669"/>
    <property type="project" value="UniProtKB-EC"/>
</dbReference>
<dbReference type="CDD" id="cd00317">
    <property type="entry name" value="cyclophilin"/>
    <property type="match status" value="1"/>
</dbReference>
<feature type="domain" description="PPIase cyclophilin-type" evidence="7">
    <location>
        <begin position="101"/>
        <end position="248"/>
    </location>
</feature>
<dbReference type="InterPro" id="IPR029000">
    <property type="entry name" value="Cyclophilin-like_dom_sf"/>
</dbReference>
<evidence type="ECO:0000256" key="4">
    <source>
        <dbReference type="ARBA" id="ARBA00023235"/>
    </source>
</evidence>
<keyword evidence="9" id="KW-1185">Reference proteome</keyword>
<feature type="signal peptide" evidence="5">
    <location>
        <begin position="1"/>
        <end position="23"/>
    </location>
</feature>
<comment type="similarity">
    <text evidence="5">Belongs to the cyclophilin-type PPIase family.</text>
</comment>
<keyword evidence="3 5" id="KW-0697">Rotamase</keyword>
<feature type="compositionally biased region" description="Polar residues" evidence="6">
    <location>
        <begin position="66"/>
        <end position="76"/>
    </location>
</feature>
<comment type="caution">
    <text evidence="8">The sequence shown here is derived from an EMBL/GenBank/DDBJ whole genome shotgun (WGS) entry which is preliminary data.</text>
</comment>
<dbReference type="PROSITE" id="PS51257">
    <property type="entry name" value="PROKAR_LIPOPROTEIN"/>
    <property type="match status" value="1"/>
</dbReference>
<evidence type="ECO:0000256" key="3">
    <source>
        <dbReference type="ARBA" id="ARBA00023110"/>
    </source>
</evidence>
<evidence type="ECO:0000256" key="6">
    <source>
        <dbReference type="SAM" id="MobiDB-lite"/>
    </source>
</evidence>
<name>A0ABV5KZ53_9BACL</name>
<dbReference type="PROSITE" id="PS50072">
    <property type="entry name" value="CSA_PPIASE_2"/>
    <property type="match status" value="1"/>
</dbReference>
<evidence type="ECO:0000313" key="9">
    <source>
        <dbReference type="Proteomes" id="UP001589747"/>
    </source>
</evidence>
<dbReference type="EC" id="5.2.1.8" evidence="5"/>
<sequence>MQRKRLFMTLVLAVALIATTAGCGAKKEVEENGGNATTGGGTTQTETNAGNAANSGGNAAADSNAVNTGDSASQAKSWDKMPEMSIDTSKTYLAHFKTSKGDFTVELFAKDAPQTVNSFVFLANEKFYNGIKFHRIIETFMIQTGDPLGNGTGGPGYDIPDELDNGHQYEEGIVAMANAGPNTGGSQFFICTGPDAAGLNMQPNYTIFGKVSEGMDVVTAISKTPVEANMQGEPSQPTEEVTIDDLTIEVK</sequence>
<keyword evidence="4 5" id="KW-0413">Isomerase</keyword>
<proteinExistence type="inferred from homology"/>
<dbReference type="Proteomes" id="UP001589747">
    <property type="component" value="Unassembled WGS sequence"/>
</dbReference>
<keyword evidence="5" id="KW-0732">Signal</keyword>
<dbReference type="InterPro" id="IPR044666">
    <property type="entry name" value="Cyclophilin_A-like"/>
</dbReference>
<dbReference type="PANTHER" id="PTHR45625:SF4">
    <property type="entry name" value="PEPTIDYLPROLYL ISOMERASE DOMAIN AND WD REPEAT-CONTAINING PROTEIN 1"/>
    <property type="match status" value="1"/>
</dbReference>
<gene>
    <name evidence="8" type="ORF">ACFFSY_31390</name>
</gene>
<feature type="chain" id="PRO_5044956905" description="Peptidyl-prolyl cis-trans isomerase" evidence="5">
    <location>
        <begin position="24"/>
        <end position="251"/>
    </location>
</feature>
<dbReference type="Gene3D" id="2.40.100.10">
    <property type="entry name" value="Cyclophilin-like"/>
    <property type="match status" value="1"/>
</dbReference>
<feature type="region of interest" description="Disordered" evidence="6">
    <location>
        <begin position="29"/>
        <end position="81"/>
    </location>
</feature>
<dbReference type="InterPro" id="IPR002130">
    <property type="entry name" value="Cyclophilin-type_PPIase_dom"/>
</dbReference>
<evidence type="ECO:0000256" key="1">
    <source>
        <dbReference type="ARBA" id="ARBA00000971"/>
    </source>
</evidence>